<name>A0A0D2WYQ1_CAPO3</name>
<dbReference type="PROSITE" id="PS51918">
    <property type="entry name" value="RADICAL_SAM"/>
    <property type="match status" value="1"/>
</dbReference>
<dbReference type="InterPro" id="IPR058240">
    <property type="entry name" value="rSAM_sf"/>
</dbReference>
<dbReference type="InParanoid" id="A0A0D2WYQ1"/>
<comment type="cofactor">
    <cofactor evidence="1">
        <name>[4Fe-4S] cluster</name>
        <dbReference type="ChEBI" id="CHEBI:49883"/>
    </cofactor>
</comment>
<dbReference type="eggNOG" id="KOG2492">
    <property type="taxonomic scope" value="Eukaryota"/>
</dbReference>
<dbReference type="GO" id="GO:0051539">
    <property type="term" value="F:4 iron, 4 sulfur cluster binding"/>
    <property type="evidence" value="ECO:0007669"/>
    <property type="project" value="UniProtKB-KW"/>
</dbReference>
<dbReference type="Pfam" id="PF04055">
    <property type="entry name" value="Radical_SAM"/>
    <property type="match status" value="1"/>
</dbReference>
<dbReference type="GO" id="GO:0046872">
    <property type="term" value="F:metal ion binding"/>
    <property type="evidence" value="ECO:0007669"/>
    <property type="project" value="UniProtKB-KW"/>
</dbReference>
<dbReference type="PROSITE" id="PS51449">
    <property type="entry name" value="MTTASE_N"/>
    <property type="match status" value="1"/>
</dbReference>
<dbReference type="SFLD" id="SFLDS00029">
    <property type="entry name" value="Radical_SAM"/>
    <property type="match status" value="1"/>
</dbReference>
<dbReference type="GO" id="GO:0080090">
    <property type="term" value="P:regulation of primary metabolic process"/>
    <property type="evidence" value="ECO:0007669"/>
    <property type="project" value="UniProtKB-ARBA"/>
</dbReference>
<evidence type="ECO:0000259" key="10">
    <source>
        <dbReference type="PROSITE" id="PS51449"/>
    </source>
</evidence>
<feature type="domain" description="TRAM" evidence="9">
    <location>
        <begin position="632"/>
        <end position="718"/>
    </location>
</feature>
<dbReference type="GO" id="GO:0035597">
    <property type="term" value="F:tRNA-2-methylthio-N(6)-dimethylallyladenosine(37) synthase activity"/>
    <property type="evidence" value="ECO:0007669"/>
    <property type="project" value="TreeGrafter"/>
</dbReference>
<dbReference type="InterPro" id="IPR006638">
    <property type="entry name" value="Elp3/MiaA/NifB-like_rSAM"/>
</dbReference>
<dbReference type="InterPro" id="IPR038135">
    <property type="entry name" value="Methylthiotransferase_N_sf"/>
</dbReference>
<protein>
    <submittedName>
        <fullName evidence="12">Uncharacterized protein</fullName>
    </submittedName>
</protein>
<dbReference type="GO" id="GO:0005829">
    <property type="term" value="C:cytosol"/>
    <property type="evidence" value="ECO:0007669"/>
    <property type="project" value="TreeGrafter"/>
</dbReference>
<dbReference type="Pfam" id="PF01938">
    <property type="entry name" value="TRAM"/>
    <property type="match status" value="1"/>
</dbReference>
<keyword evidence="4" id="KW-0949">S-adenosyl-L-methionine</keyword>
<evidence type="ECO:0000256" key="6">
    <source>
        <dbReference type="ARBA" id="ARBA00023004"/>
    </source>
</evidence>
<evidence type="ECO:0000256" key="8">
    <source>
        <dbReference type="SAM" id="MobiDB-lite"/>
    </source>
</evidence>
<dbReference type="PROSITE" id="PS50926">
    <property type="entry name" value="TRAM"/>
    <property type="match status" value="1"/>
</dbReference>
<keyword evidence="3" id="KW-0004">4Fe-4S</keyword>
<proteinExistence type="inferred from homology"/>
<comment type="similarity">
    <text evidence="2">Belongs to the methylthiotransferase family. MiaB subfamily.</text>
</comment>
<dbReference type="Gene3D" id="3.40.50.12160">
    <property type="entry name" value="Methylthiotransferase, N-terminal domain"/>
    <property type="match status" value="1"/>
</dbReference>
<dbReference type="InterPro" id="IPR020612">
    <property type="entry name" value="Methylthiotransferase_CS"/>
</dbReference>
<dbReference type="PROSITE" id="PS01278">
    <property type="entry name" value="MTTASE_RADICAL"/>
    <property type="match status" value="1"/>
</dbReference>
<dbReference type="SMART" id="SM00729">
    <property type="entry name" value="Elp3"/>
    <property type="match status" value="1"/>
</dbReference>
<evidence type="ECO:0000259" key="11">
    <source>
        <dbReference type="PROSITE" id="PS51918"/>
    </source>
</evidence>
<feature type="compositionally biased region" description="Basic residues" evidence="8">
    <location>
        <begin position="144"/>
        <end position="153"/>
    </location>
</feature>
<feature type="compositionally biased region" description="Low complexity" evidence="8">
    <location>
        <begin position="70"/>
        <end position="100"/>
    </location>
</feature>
<dbReference type="InterPro" id="IPR002792">
    <property type="entry name" value="TRAM_dom"/>
</dbReference>
<evidence type="ECO:0000256" key="2">
    <source>
        <dbReference type="ARBA" id="ARBA00009815"/>
    </source>
</evidence>
<dbReference type="Pfam" id="PF00919">
    <property type="entry name" value="UPF0004"/>
    <property type="match status" value="1"/>
</dbReference>
<dbReference type="GO" id="GO:0060255">
    <property type="term" value="P:regulation of macromolecule metabolic process"/>
    <property type="evidence" value="ECO:0007669"/>
    <property type="project" value="UniProtKB-ARBA"/>
</dbReference>
<keyword evidence="6" id="KW-0408">Iron</keyword>
<dbReference type="RefSeq" id="XP_004342748.2">
    <property type="nucleotide sequence ID" value="XM_004342699.2"/>
</dbReference>
<dbReference type="EMBL" id="KE346376">
    <property type="protein sequence ID" value="KJE98133.1"/>
    <property type="molecule type" value="Genomic_DNA"/>
</dbReference>
<dbReference type="InterPro" id="IPR006463">
    <property type="entry name" value="MiaB_methiolase"/>
</dbReference>
<keyword evidence="7" id="KW-0411">Iron-sulfur</keyword>
<dbReference type="SFLD" id="SFLDG01061">
    <property type="entry name" value="methylthiotransferase"/>
    <property type="match status" value="1"/>
</dbReference>
<reference evidence="13" key="1">
    <citation type="submission" date="2011-02" db="EMBL/GenBank/DDBJ databases">
        <title>The Genome Sequence of Capsaspora owczarzaki ATCC 30864.</title>
        <authorList>
            <person name="Russ C."/>
            <person name="Cuomo C."/>
            <person name="Burger G."/>
            <person name="Gray M.W."/>
            <person name="Holland P.W.H."/>
            <person name="King N."/>
            <person name="Lang F.B.F."/>
            <person name="Roger A.J."/>
            <person name="Ruiz-Trillo I."/>
            <person name="Young S.K."/>
            <person name="Zeng Q."/>
            <person name="Gargeya S."/>
            <person name="Alvarado L."/>
            <person name="Berlin A."/>
            <person name="Chapman S.B."/>
            <person name="Chen Z."/>
            <person name="Freedman E."/>
            <person name="Gellesch M."/>
            <person name="Goldberg J."/>
            <person name="Griggs A."/>
            <person name="Gujja S."/>
            <person name="Heilman E."/>
            <person name="Heiman D."/>
            <person name="Howarth C."/>
            <person name="Mehta T."/>
            <person name="Neiman D."/>
            <person name="Pearson M."/>
            <person name="Roberts A."/>
            <person name="Saif S."/>
            <person name="Shea T."/>
            <person name="Shenoy N."/>
            <person name="Sisk P."/>
            <person name="Stolte C."/>
            <person name="Sykes S."/>
            <person name="White J."/>
            <person name="Yandava C."/>
            <person name="Haas B."/>
            <person name="Nusbaum C."/>
            <person name="Birren B."/>
        </authorList>
    </citation>
    <scope>NUCLEOTIDE SEQUENCE</scope>
    <source>
        <strain evidence="13">ATCC 30864</strain>
    </source>
</reference>
<dbReference type="InterPro" id="IPR007197">
    <property type="entry name" value="rSAM"/>
</dbReference>
<evidence type="ECO:0000256" key="4">
    <source>
        <dbReference type="ARBA" id="ARBA00022691"/>
    </source>
</evidence>
<evidence type="ECO:0000259" key="9">
    <source>
        <dbReference type="PROSITE" id="PS50926"/>
    </source>
</evidence>
<evidence type="ECO:0000256" key="7">
    <source>
        <dbReference type="ARBA" id="ARBA00023014"/>
    </source>
</evidence>
<evidence type="ECO:0000256" key="3">
    <source>
        <dbReference type="ARBA" id="ARBA00022485"/>
    </source>
</evidence>
<accession>A0A0D2WYQ1</accession>
<keyword evidence="5" id="KW-0479">Metal-binding</keyword>
<evidence type="ECO:0000313" key="12">
    <source>
        <dbReference type="EMBL" id="KJE98133.1"/>
    </source>
</evidence>
<feature type="region of interest" description="Disordered" evidence="8">
    <location>
        <begin position="59"/>
        <end position="112"/>
    </location>
</feature>
<evidence type="ECO:0000256" key="1">
    <source>
        <dbReference type="ARBA" id="ARBA00001966"/>
    </source>
</evidence>
<organism evidence="12 13">
    <name type="scientific">Capsaspora owczarzaki (strain ATCC 30864)</name>
    <dbReference type="NCBI Taxonomy" id="595528"/>
    <lineage>
        <taxon>Eukaryota</taxon>
        <taxon>Filasterea</taxon>
        <taxon>Capsaspora</taxon>
    </lineage>
</organism>
<keyword evidence="13" id="KW-1185">Reference proteome</keyword>
<dbReference type="SFLD" id="SFLDF00413">
    <property type="entry name" value="CDK5RAP1"/>
    <property type="match status" value="1"/>
</dbReference>
<sequence length="748" mass="80845">MALARMLLSLPSGRSVAGLGRQTLCTESCTSLGVVGMRAPGVVSVGSTRPQRAIQTAVQRHNSGHADACSLSLPSSSSSSSSSSAAAAASAQPPSSTPTAKTGARRKTLPDDGFTLKDFMAASTSPGVAQAGAGPDDLAEGHGHGHGGHSHAGRRLSSNAIAAAQQQRGSVILNAPKSDRVDVENIPYVPPHQIGGEGRKVFFETYGCQMNVNDTEIVWSILQGVGFERTLDVKQADVILLMTCAIRDNAERKVWSRLNELKHMRLKRTKDQPISRVGVLGCMAERLKTQLLEKDQLVDVVAGPDSYRDLPRLLSIANQGDQAVNVQLSLDETYADIAPVRMSKDSVTAFVSIMRGCDNMCSFCIVPFTRGRERSRPLASIVEEVRQLARQGVREVTLLGQNVNSYRDESEPAHDAAEQGQPGNPADSPNLSAASPPPLPPSAAADTTHNVTALAAGFKSIYKPKIGGRRFAELLRQVAAVDPEMRIRFTSPHPKDFPDDVLTVIASTANVCKSLHMPAQSGSTSVLERMRRGYSRESYLELVARVRRLIPDVTLSSDFIAGFCGETEADFKDTLDLIEKAGYEYGYLFGYSMREKTHAHRKLVDDVPADVKNQRLKEMIASFYARSEQSLSRFVGSRQLVLVERPSRRAKDQLTGRSDGNISVNIGADLLPQGVVERASDEILAARRRLLDATKPGEYLEVEITSVTARSLRGVPIRTTSLQDFVARQTASSSAQSSGAPELQHVRA</sequence>
<gene>
    <name evidence="12" type="ORF">CAOG_008147</name>
</gene>
<feature type="compositionally biased region" description="Low complexity" evidence="8">
    <location>
        <begin position="424"/>
        <end position="434"/>
    </location>
</feature>
<dbReference type="AlphaFoldDB" id="A0A0D2WYQ1"/>
<dbReference type="SUPFAM" id="SSF102114">
    <property type="entry name" value="Radical SAM enzymes"/>
    <property type="match status" value="1"/>
</dbReference>
<dbReference type="PANTHER" id="PTHR43020:SF2">
    <property type="entry name" value="MITOCHONDRIAL TRNA METHYLTHIOTRANSFERASE CDK5RAP1"/>
    <property type="match status" value="1"/>
</dbReference>
<dbReference type="InterPro" id="IPR013848">
    <property type="entry name" value="Methylthiotransferase_N"/>
</dbReference>
<evidence type="ECO:0000313" key="13">
    <source>
        <dbReference type="Proteomes" id="UP000008743"/>
    </source>
</evidence>
<dbReference type="Proteomes" id="UP000008743">
    <property type="component" value="Unassembled WGS sequence"/>
</dbReference>
<feature type="domain" description="MTTase N-terminal" evidence="10">
    <location>
        <begin position="199"/>
        <end position="319"/>
    </location>
</feature>
<feature type="region of interest" description="Disordered" evidence="8">
    <location>
        <begin position="126"/>
        <end position="153"/>
    </location>
</feature>
<dbReference type="FunFam" id="3.40.50.12160:FF:000003">
    <property type="entry name" value="CDK5 regulatory subunit-associated protein 1"/>
    <property type="match status" value="1"/>
</dbReference>
<feature type="domain" description="Radical SAM core" evidence="11">
    <location>
        <begin position="343"/>
        <end position="629"/>
    </location>
</feature>
<dbReference type="Gene3D" id="3.80.30.20">
    <property type="entry name" value="tm_1862 like domain"/>
    <property type="match status" value="2"/>
</dbReference>
<feature type="region of interest" description="Disordered" evidence="8">
    <location>
        <begin position="401"/>
        <end position="445"/>
    </location>
</feature>
<dbReference type="PANTHER" id="PTHR43020">
    <property type="entry name" value="CDK5 REGULATORY SUBUNIT-ASSOCIATED PROTEIN 1"/>
    <property type="match status" value="1"/>
</dbReference>
<dbReference type="PhylomeDB" id="A0A0D2WYQ1"/>
<dbReference type="InterPro" id="IPR023404">
    <property type="entry name" value="rSAM_horseshoe"/>
</dbReference>
<dbReference type="STRING" id="595528.A0A0D2WYQ1"/>
<feature type="compositionally biased region" description="Basic and acidic residues" evidence="8">
    <location>
        <begin position="406"/>
        <end position="417"/>
    </location>
</feature>
<dbReference type="GO" id="GO:0005739">
    <property type="term" value="C:mitochondrion"/>
    <property type="evidence" value="ECO:0007669"/>
    <property type="project" value="TreeGrafter"/>
</dbReference>
<dbReference type="InterPro" id="IPR005839">
    <property type="entry name" value="Methylthiotransferase"/>
</dbReference>
<dbReference type="SFLD" id="SFLDF00273">
    <property type="entry name" value="(dimethylallyl)adenosine_tRNA"/>
    <property type="match status" value="1"/>
</dbReference>
<evidence type="ECO:0000256" key="5">
    <source>
        <dbReference type="ARBA" id="ARBA00022723"/>
    </source>
</evidence>
<dbReference type="FunFam" id="3.80.30.20:FF:000003">
    <property type="entry name" value="CDK5 regulatory subunit-associated protein 1"/>
    <property type="match status" value="1"/>
</dbReference>
<dbReference type="OrthoDB" id="190098at2759"/>